<sequence length="208" mass="22628">MAAIPRRMQNPVIFVCDLQEKFRSAIWQFDKVILTTTKLLKAAHALSLPIYVTTQNRSRLGDTVPELKPYLTSTPLLKADEDKTRFSMWLPSLASQFSPTSPSHQKAQIAIVGIESHICVTQTALDALAAGHEVYVIADGVSSCNREEVPVALARLRAAGAIVTTSESWIYECMGDAGVGEFKDIVKLVKETGNGTKDALQGLLGSKI</sequence>
<proteinExistence type="inferred from homology"/>
<reference evidence="3" key="1">
    <citation type="submission" date="2022-07" db="EMBL/GenBank/DDBJ databases">
        <title>Fungi with potential for degradation of polypropylene.</title>
        <authorList>
            <person name="Gostincar C."/>
        </authorList>
    </citation>
    <scope>NUCLEOTIDE SEQUENCE</scope>
    <source>
        <strain evidence="3">EXF-13287</strain>
    </source>
</reference>
<dbReference type="Proteomes" id="UP001174691">
    <property type="component" value="Unassembled WGS sequence"/>
</dbReference>
<feature type="domain" description="Isochorismatase-like" evidence="2">
    <location>
        <begin position="12"/>
        <end position="167"/>
    </location>
</feature>
<keyword evidence="4" id="KW-1185">Reference proteome</keyword>
<evidence type="ECO:0000259" key="2">
    <source>
        <dbReference type="Pfam" id="PF00857"/>
    </source>
</evidence>
<gene>
    <name evidence="3" type="ORF">NKR19_g2576</name>
</gene>
<accession>A0AA38SAD3</accession>
<dbReference type="AlphaFoldDB" id="A0AA38SAD3"/>
<name>A0AA38SAD3_9PEZI</name>
<organism evidence="3 4">
    <name type="scientific">Coniochaeta hoffmannii</name>
    <dbReference type="NCBI Taxonomy" id="91930"/>
    <lineage>
        <taxon>Eukaryota</taxon>
        <taxon>Fungi</taxon>
        <taxon>Dikarya</taxon>
        <taxon>Ascomycota</taxon>
        <taxon>Pezizomycotina</taxon>
        <taxon>Sordariomycetes</taxon>
        <taxon>Sordariomycetidae</taxon>
        <taxon>Coniochaetales</taxon>
        <taxon>Coniochaetaceae</taxon>
        <taxon>Coniochaeta</taxon>
    </lineage>
</organism>
<evidence type="ECO:0000313" key="3">
    <source>
        <dbReference type="EMBL" id="KAJ9161140.1"/>
    </source>
</evidence>
<comment type="similarity">
    <text evidence="1">Belongs to the isochorismatase family.</text>
</comment>
<dbReference type="PANTHER" id="PTHR14119">
    <property type="entry name" value="HYDROLASE"/>
    <property type="match status" value="1"/>
</dbReference>
<dbReference type="SUPFAM" id="SSF52499">
    <property type="entry name" value="Isochorismatase-like hydrolases"/>
    <property type="match status" value="1"/>
</dbReference>
<dbReference type="EMBL" id="JANBVN010000026">
    <property type="protein sequence ID" value="KAJ9161140.1"/>
    <property type="molecule type" value="Genomic_DNA"/>
</dbReference>
<dbReference type="Gene3D" id="3.40.50.850">
    <property type="entry name" value="Isochorismatase-like"/>
    <property type="match status" value="1"/>
</dbReference>
<protein>
    <submittedName>
        <fullName evidence="3">Isochorismatase hydrolase</fullName>
    </submittedName>
</protein>
<dbReference type="PANTHER" id="PTHR14119:SF3">
    <property type="entry name" value="ISOCHORISMATASE DOMAIN-CONTAINING PROTEIN 2"/>
    <property type="match status" value="1"/>
</dbReference>
<evidence type="ECO:0000256" key="1">
    <source>
        <dbReference type="ARBA" id="ARBA00006336"/>
    </source>
</evidence>
<dbReference type="InterPro" id="IPR036380">
    <property type="entry name" value="Isochorismatase-like_sf"/>
</dbReference>
<dbReference type="InterPro" id="IPR050993">
    <property type="entry name" value="Isochorismatase_domain"/>
</dbReference>
<dbReference type="Pfam" id="PF00857">
    <property type="entry name" value="Isochorismatase"/>
    <property type="match status" value="1"/>
</dbReference>
<dbReference type="InterPro" id="IPR000868">
    <property type="entry name" value="Isochorismatase-like_dom"/>
</dbReference>
<keyword evidence="3" id="KW-0378">Hydrolase</keyword>
<dbReference type="GO" id="GO:0016787">
    <property type="term" value="F:hydrolase activity"/>
    <property type="evidence" value="ECO:0007669"/>
    <property type="project" value="UniProtKB-KW"/>
</dbReference>
<evidence type="ECO:0000313" key="4">
    <source>
        <dbReference type="Proteomes" id="UP001174691"/>
    </source>
</evidence>
<comment type="caution">
    <text evidence="3">The sequence shown here is derived from an EMBL/GenBank/DDBJ whole genome shotgun (WGS) entry which is preliminary data.</text>
</comment>